<dbReference type="InterPro" id="IPR050331">
    <property type="entry name" value="Zinc_finger"/>
</dbReference>
<dbReference type="Proteomes" id="UP000683360">
    <property type="component" value="Unassembled WGS sequence"/>
</dbReference>
<evidence type="ECO:0000313" key="17">
    <source>
        <dbReference type="EMBL" id="CAG2195485.1"/>
    </source>
</evidence>
<evidence type="ECO:0000256" key="4">
    <source>
        <dbReference type="ARBA" id="ARBA00022691"/>
    </source>
</evidence>
<evidence type="ECO:0000256" key="8">
    <source>
        <dbReference type="ARBA" id="ARBA00022833"/>
    </source>
</evidence>
<keyword evidence="3 17" id="KW-0808">Transferase</keyword>
<evidence type="ECO:0000259" key="16">
    <source>
        <dbReference type="PROSITE" id="PS50806"/>
    </source>
</evidence>
<dbReference type="InterPro" id="IPR046341">
    <property type="entry name" value="SET_dom_sf"/>
</dbReference>
<evidence type="ECO:0000256" key="1">
    <source>
        <dbReference type="ARBA" id="ARBA00004123"/>
    </source>
</evidence>
<dbReference type="GO" id="GO:0008270">
    <property type="term" value="F:zinc ion binding"/>
    <property type="evidence" value="ECO:0007669"/>
    <property type="project" value="UniProtKB-KW"/>
</dbReference>
<dbReference type="AlphaFoldDB" id="A0A8S3QPV8"/>
<dbReference type="EMBL" id="CAJPWZ010000520">
    <property type="protein sequence ID" value="CAG2195485.1"/>
    <property type="molecule type" value="Genomic_DNA"/>
</dbReference>
<dbReference type="GO" id="GO:0032259">
    <property type="term" value="P:methylation"/>
    <property type="evidence" value="ECO:0007669"/>
    <property type="project" value="UniProtKB-KW"/>
</dbReference>
<evidence type="ECO:0000256" key="3">
    <source>
        <dbReference type="ARBA" id="ARBA00022679"/>
    </source>
</evidence>
<dbReference type="SUPFAM" id="SSF82199">
    <property type="entry name" value="SET domain"/>
    <property type="match status" value="1"/>
</dbReference>
<dbReference type="CDD" id="cd19193">
    <property type="entry name" value="PR-SET_PRDM7_9"/>
    <property type="match status" value="1"/>
</dbReference>
<evidence type="ECO:0000256" key="11">
    <source>
        <dbReference type="ARBA" id="ARBA00023242"/>
    </source>
</evidence>
<dbReference type="PROSITE" id="PS50280">
    <property type="entry name" value="SET"/>
    <property type="match status" value="1"/>
</dbReference>
<evidence type="ECO:0000256" key="7">
    <source>
        <dbReference type="ARBA" id="ARBA00022771"/>
    </source>
</evidence>
<evidence type="ECO:0000256" key="10">
    <source>
        <dbReference type="ARBA" id="ARBA00023163"/>
    </source>
</evidence>
<dbReference type="GO" id="GO:0006355">
    <property type="term" value="P:regulation of DNA-templated transcription"/>
    <property type="evidence" value="ECO:0007669"/>
    <property type="project" value="InterPro"/>
</dbReference>
<dbReference type="PANTHER" id="PTHR16515">
    <property type="entry name" value="PR DOMAIN ZINC FINGER PROTEIN"/>
    <property type="match status" value="1"/>
</dbReference>
<dbReference type="GO" id="GO:0140999">
    <property type="term" value="F:histone H3K4 trimethyltransferase activity"/>
    <property type="evidence" value="ECO:0007669"/>
    <property type="project" value="UniProtKB-EC"/>
</dbReference>
<dbReference type="PANTHER" id="PTHR16515:SF66">
    <property type="entry name" value="C2H2-TYPE DOMAIN-CONTAINING PROTEIN"/>
    <property type="match status" value="1"/>
</dbReference>
<accession>A0A8S3QPV8</accession>
<dbReference type="InterPro" id="IPR044417">
    <property type="entry name" value="PRDM7_9_PR-SET"/>
</dbReference>
<dbReference type="EC" id="2.1.1.354" evidence="17"/>
<feature type="domain" description="KRAB-related" evidence="16">
    <location>
        <begin position="136"/>
        <end position="199"/>
    </location>
</feature>
<dbReference type="GO" id="GO:0005634">
    <property type="term" value="C:nucleus"/>
    <property type="evidence" value="ECO:0007669"/>
    <property type="project" value="UniProtKB-SubCell"/>
</dbReference>
<dbReference type="SMART" id="SM00355">
    <property type="entry name" value="ZnF_C2H2"/>
    <property type="match status" value="2"/>
</dbReference>
<keyword evidence="4" id="KW-0949">S-adenosyl-L-methionine</keyword>
<evidence type="ECO:0000256" key="5">
    <source>
        <dbReference type="ARBA" id="ARBA00022723"/>
    </source>
</evidence>
<evidence type="ECO:0000256" key="2">
    <source>
        <dbReference type="ARBA" id="ARBA00022603"/>
    </source>
</evidence>
<feature type="domain" description="C2H2-type" evidence="14">
    <location>
        <begin position="511"/>
        <end position="538"/>
    </location>
</feature>
<evidence type="ECO:0000256" key="6">
    <source>
        <dbReference type="ARBA" id="ARBA00022737"/>
    </source>
</evidence>
<dbReference type="PROSITE" id="PS00028">
    <property type="entry name" value="ZINC_FINGER_C2H2_1"/>
    <property type="match status" value="2"/>
</dbReference>
<comment type="caution">
    <text evidence="17">The sequence shown here is derived from an EMBL/GenBank/DDBJ whole genome shotgun (WGS) entry which is preliminary data.</text>
</comment>
<protein>
    <submittedName>
        <fullName evidence="17">PRDM7_9</fullName>
        <ecNumber evidence="17">2.1.1.354</ecNumber>
    </submittedName>
</protein>
<keyword evidence="9" id="KW-0805">Transcription regulation</keyword>
<dbReference type="InterPro" id="IPR003655">
    <property type="entry name" value="aKRAB"/>
</dbReference>
<dbReference type="Gene3D" id="3.30.160.60">
    <property type="entry name" value="Classic Zinc Finger"/>
    <property type="match status" value="1"/>
</dbReference>
<organism evidence="17 18">
    <name type="scientific">Mytilus edulis</name>
    <name type="common">Blue mussel</name>
    <dbReference type="NCBI Taxonomy" id="6550"/>
    <lineage>
        <taxon>Eukaryota</taxon>
        <taxon>Metazoa</taxon>
        <taxon>Spiralia</taxon>
        <taxon>Lophotrochozoa</taxon>
        <taxon>Mollusca</taxon>
        <taxon>Bivalvia</taxon>
        <taxon>Autobranchia</taxon>
        <taxon>Pteriomorphia</taxon>
        <taxon>Mytilida</taxon>
        <taxon>Mytiloidea</taxon>
        <taxon>Mytilidae</taxon>
        <taxon>Mytilinae</taxon>
        <taxon>Mytilus</taxon>
    </lineage>
</organism>
<keyword evidence="6" id="KW-0677">Repeat</keyword>
<proteinExistence type="predicted"/>
<feature type="domain" description="C2H2-type" evidence="14">
    <location>
        <begin position="555"/>
        <end position="578"/>
    </location>
</feature>
<evidence type="ECO:0000313" key="18">
    <source>
        <dbReference type="Proteomes" id="UP000683360"/>
    </source>
</evidence>
<evidence type="ECO:0000256" key="12">
    <source>
        <dbReference type="PROSITE-ProRule" id="PRU00042"/>
    </source>
</evidence>
<keyword evidence="11" id="KW-0539">Nucleus</keyword>
<dbReference type="OrthoDB" id="9439254at2759"/>
<keyword evidence="2 17" id="KW-0489">Methyltransferase</keyword>
<dbReference type="SMART" id="SM00317">
    <property type="entry name" value="SET"/>
    <property type="match status" value="1"/>
</dbReference>
<feature type="region of interest" description="Disordered" evidence="13">
    <location>
        <begin position="200"/>
        <end position="307"/>
    </location>
</feature>
<evidence type="ECO:0000259" key="15">
    <source>
        <dbReference type="PROSITE" id="PS50280"/>
    </source>
</evidence>
<dbReference type="PROSITE" id="PS50806">
    <property type="entry name" value="KRAB_RELATED"/>
    <property type="match status" value="1"/>
</dbReference>
<dbReference type="InterPro" id="IPR013087">
    <property type="entry name" value="Znf_C2H2_type"/>
</dbReference>
<keyword evidence="5" id="KW-0479">Metal-binding</keyword>
<name>A0A8S3QPV8_MYTED</name>
<dbReference type="Gene3D" id="2.170.270.10">
    <property type="entry name" value="SET domain"/>
    <property type="match status" value="1"/>
</dbReference>
<evidence type="ECO:0000259" key="14">
    <source>
        <dbReference type="PROSITE" id="PS50157"/>
    </source>
</evidence>
<keyword evidence="10" id="KW-0804">Transcription</keyword>
<keyword evidence="8" id="KW-0862">Zinc</keyword>
<dbReference type="PROSITE" id="PS50157">
    <property type="entry name" value="ZINC_FINGER_C2H2_2"/>
    <property type="match status" value="2"/>
</dbReference>
<feature type="compositionally biased region" description="Basic and acidic residues" evidence="13">
    <location>
        <begin position="205"/>
        <end position="214"/>
    </location>
</feature>
<gene>
    <name evidence="17" type="ORF">MEDL_10400</name>
</gene>
<comment type="subcellular location">
    <subcellularLocation>
        <location evidence="1">Nucleus</location>
    </subcellularLocation>
</comment>
<dbReference type="InterPro" id="IPR001214">
    <property type="entry name" value="SET_dom"/>
</dbReference>
<evidence type="ECO:0000256" key="9">
    <source>
        <dbReference type="ARBA" id="ARBA00023015"/>
    </source>
</evidence>
<keyword evidence="18" id="KW-1185">Reference proteome</keyword>
<feature type="compositionally biased region" description="Basic and acidic residues" evidence="13">
    <location>
        <begin position="241"/>
        <end position="256"/>
    </location>
</feature>
<feature type="domain" description="SET" evidence="15">
    <location>
        <begin position="368"/>
        <end position="482"/>
    </location>
</feature>
<reference evidence="17" key="1">
    <citation type="submission" date="2021-03" db="EMBL/GenBank/DDBJ databases">
        <authorList>
            <person name="Bekaert M."/>
        </authorList>
    </citation>
    <scope>NUCLEOTIDE SEQUENCE</scope>
</reference>
<evidence type="ECO:0000256" key="13">
    <source>
        <dbReference type="SAM" id="MobiDB-lite"/>
    </source>
</evidence>
<sequence>MRGITGRADTGDSTVITRTYTLQSDREKFTRGRESDKCLLCETSREDTHHFLITCAALKTERDRHLSVLKSYLKNNFDRVEEQALLVLFILNPSATKFKELFKLKKSNYYYSCNSIRSGEIPRLVEMDKKDFQKFEEDERSGDIDQYFTKMQLANLSAYETLRYRNMKKNYEMMVKMGLPAQKPEFMKALKQKQIVKNTNESGFDEIRKPSSDKVKRHQGQTVKDLSKSKLETKKKKKVTQRIDSDSDEEWRPSSEKRKKNPAFEVPKKRIRKEKNEQNNLNSDDENVDGVSDEREETGKSGSHRYPQRKIPLTNYMYLEVPDDDEFIYCEDCEREYEGDCPVHPCIPIFDSQTTSKDESRAVNTLPDGLSVKESRIPNAGLGVFADKTFQSRCKFGPYQGEITRDAEIAHYTGYAWQIYLDGDPNHFIDALDKSKSNWMRYVNCARNEDEQNLIAYQYKGDIYYRSFKDIEPGNELLVWYGQDYGKDLGIERLDITSLLKPKYINGEAIYRCPLCTVGFSHERYISNHLKYHHSTKLEWLLNPSSSKTNIIVQYQCGICSMSFGHSNIAKQHHKICHGQDIIENIIRIHKLHNEDSSSLVQRSNMQFTVGQQPFMTDYYKLLLLLGM</sequence>
<keyword evidence="7 12" id="KW-0863">Zinc-finger</keyword>
<dbReference type="Pfam" id="PF21549">
    <property type="entry name" value="PRDM2_PR"/>
    <property type="match status" value="1"/>
</dbReference>